<dbReference type="PANTHER" id="PTHR33477:SF3">
    <property type="entry name" value="P-LOOP NTPASE DOMAIN-CONTAINING PROTEIN LPA1 HOMOLOG 1"/>
    <property type="match status" value="1"/>
</dbReference>
<dbReference type="Gene3D" id="3.40.50.300">
    <property type="entry name" value="P-loop containing nucleotide triphosphate hydrolases"/>
    <property type="match status" value="1"/>
</dbReference>
<dbReference type="OrthoDB" id="10263927at2759"/>
<keyword evidence="2" id="KW-0732">Signal</keyword>
<dbReference type="PANTHER" id="PTHR33477">
    <property type="entry name" value="P-LOOP NTPASE DOMAIN-CONTAINING PROTEIN LPA1 HOMOLOG 1"/>
    <property type="match status" value="1"/>
</dbReference>
<name>K2N833_TRYCR</name>
<evidence type="ECO:0000256" key="1">
    <source>
        <dbReference type="SAM" id="MobiDB-lite"/>
    </source>
</evidence>
<dbReference type="EMBL" id="AHKC01011233">
    <property type="protein sequence ID" value="EKF30931.1"/>
    <property type="molecule type" value="Genomic_DNA"/>
</dbReference>
<dbReference type="InterPro" id="IPR027417">
    <property type="entry name" value="P-loop_NTPase"/>
</dbReference>
<feature type="compositionally biased region" description="Polar residues" evidence="1">
    <location>
        <begin position="611"/>
        <end position="622"/>
    </location>
</feature>
<evidence type="ECO:0000313" key="4">
    <source>
        <dbReference type="Proteomes" id="UP000007350"/>
    </source>
</evidence>
<feature type="non-terminal residue" evidence="3">
    <location>
        <position position="738"/>
    </location>
</feature>
<keyword evidence="4" id="KW-1185">Reference proteome</keyword>
<evidence type="ECO:0000313" key="3">
    <source>
        <dbReference type="EMBL" id="EKF30931.1"/>
    </source>
</evidence>
<evidence type="ECO:0000256" key="2">
    <source>
        <dbReference type="SAM" id="SignalP"/>
    </source>
</evidence>
<protein>
    <recommendedName>
        <fullName evidence="5">Zeta toxin domain-containing protein</fullName>
    </recommendedName>
</protein>
<reference evidence="3 4" key="1">
    <citation type="journal article" date="2012" name="BMC Genomics">
        <title>Comparative genomic analysis of human infective Trypanosoma cruzi lineages with the bat-restricted subspecies T. cruzi marinkellei.</title>
        <authorList>
            <person name="Franzen O."/>
            <person name="Talavera-Lopez C."/>
            <person name="Ochaya S."/>
            <person name="Butler C.E."/>
            <person name="Messenger L.A."/>
            <person name="Lewis M.D."/>
            <person name="Llewellyn M.S."/>
            <person name="Marinkelle C.J."/>
            <person name="Tyler K.M."/>
            <person name="Miles M.A."/>
            <person name="Andersson B."/>
        </authorList>
    </citation>
    <scope>NUCLEOTIDE SEQUENCE [LARGE SCALE GENOMIC DNA]</scope>
    <source>
        <strain evidence="3 4">B7</strain>
    </source>
</reference>
<gene>
    <name evidence="3" type="ORF">MOQ_005239</name>
</gene>
<comment type="caution">
    <text evidence="3">The sequence shown here is derived from an EMBL/GenBank/DDBJ whole genome shotgun (WGS) entry which is preliminary data.</text>
</comment>
<feature type="chain" id="PRO_5012971898" description="Zeta toxin domain-containing protein" evidence="2">
    <location>
        <begin position="16"/>
        <end position="738"/>
    </location>
</feature>
<evidence type="ECO:0008006" key="5">
    <source>
        <dbReference type="Google" id="ProtNLM"/>
    </source>
</evidence>
<feature type="region of interest" description="Disordered" evidence="1">
    <location>
        <begin position="603"/>
        <end position="628"/>
    </location>
</feature>
<feature type="signal peptide" evidence="2">
    <location>
        <begin position="1"/>
        <end position="15"/>
    </location>
</feature>
<proteinExistence type="predicted"/>
<dbReference type="AlphaFoldDB" id="K2N833"/>
<dbReference type="SUPFAM" id="SSF52540">
    <property type="entry name" value="P-loop containing nucleoside triphosphate hydrolases"/>
    <property type="match status" value="1"/>
</dbReference>
<dbReference type="Proteomes" id="UP000007350">
    <property type="component" value="Unassembled WGS sequence"/>
</dbReference>
<accession>K2N833</accession>
<organism evidence="3 4">
    <name type="scientific">Trypanosoma cruzi marinkellei</name>
    <dbReference type="NCBI Taxonomy" id="85056"/>
    <lineage>
        <taxon>Eukaryota</taxon>
        <taxon>Discoba</taxon>
        <taxon>Euglenozoa</taxon>
        <taxon>Kinetoplastea</taxon>
        <taxon>Metakinetoplastina</taxon>
        <taxon>Trypanosomatida</taxon>
        <taxon>Trypanosomatidae</taxon>
        <taxon>Trypanosoma</taxon>
        <taxon>Schizotrypanum</taxon>
    </lineage>
</organism>
<sequence>MCCFFFFSYVLFTWTFDRRPSTRSFNWMEAVSLTVETAAASDEASNFPDSHVWRSSGALKGSGCDATSVSVAYFIRHLLCNEQNPMTSTNMLSPFSSFWGLHVAVPFLVILPQENMEWSRKEIYQGVNMATVENATINAGVMSSPFGVPPERFLTWHEMCKILLLCGVKRHHCHEAVRQLWEYFLFLCYKSLLESESTEYGKDRGREDTNPVTDSHICKQTGAAVVEDFATLVRYDMLNDVLRSHMYYGGRMDKSTIVCFTELVIAASVALRNQDLGQLKEVMQTSPSLSTQYTLVIAKHTFDRCIARLLIHELRGQRITMIPLPRWNVTQAIVQNRKPLIVFCGGTSGCGKSTLASLITTNICFNTLLSTDTIRQSLRRTLRREEFPELFLSTYEAYRAIGGNGFGCGGDCRNTTPMVVGEEEEEGNTCDPQRVITAYEKQCELVLRALDGILEKFICRNQVVVVEGVHLLTSYMQRKTVELRARGVLCVSFLVCITKEERHLERFCTRAKCMALSPQRNKYVSQFHHIRLIQKHLLEHVYDHLHLKIINNTNLDKSLMDVHTYLLDAIDCSTSHSWNETKAAAFDRTDASRHAIVSDVDMHGRPIPTQEAGTSKVRNNDSLHPPFTDPNISGKRMLAFLLKWRSEKKKRRANNTLFYGKVHHTCHMATSLFAPAKRARSAESLTSFRLQSLCIASCSGNTMNTLPLRTWRNNKTQCCDVCDSNAAAAAAAAAAAMA</sequence>